<dbReference type="OrthoDB" id="7359267at2"/>
<sequence>MGLKKAKDAAVLHPVTERDYVRDTQGLMAQLQDADSSVRRWAARDLAQCPEAVTALGAALTREIDGSVREALFTSLCTLGGAAAVDALLPLLRSEDANLRNGAIESLAHLPDVVGSRIDQLLQDTDADVRIFTVNLLGELRHARVGHWLQQVLQAETAINVVGAAIEVITEVGTSMHLAPLAAARSRFSDDPFTTFAIDIARTRIEST</sequence>
<dbReference type="SUPFAM" id="SSF48371">
    <property type="entry name" value="ARM repeat"/>
    <property type="match status" value="1"/>
</dbReference>
<dbReference type="EMBL" id="QJJS01000003">
    <property type="protein sequence ID" value="PXW98010.1"/>
    <property type="molecule type" value="Genomic_DNA"/>
</dbReference>
<gene>
    <name evidence="1" type="ORF">C7444_103101</name>
</gene>
<evidence type="ECO:0000313" key="2">
    <source>
        <dbReference type="Proteomes" id="UP000247811"/>
    </source>
</evidence>
<protein>
    <submittedName>
        <fullName evidence="1">HEAT repeat protein</fullName>
    </submittedName>
</protein>
<dbReference type="Proteomes" id="UP000247811">
    <property type="component" value="Unassembled WGS sequence"/>
</dbReference>
<organism evidence="1 2">
    <name type="scientific">Sphaerotilus hippei</name>
    <dbReference type="NCBI Taxonomy" id="744406"/>
    <lineage>
        <taxon>Bacteria</taxon>
        <taxon>Pseudomonadati</taxon>
        <taxon>Pseudomonadota</taxon>
        <taxon>Betaproteobacteria</taxon>
        <taxon>Burkholderiales</taxon>
        <taxon>Sphaerotilaceae</taxon>
        <taxon>Sphaerotilus</taxon>
    </lineage>
</organism>
<reference evidence="1 2" key="1">
    <citation type="submission" date="2018-05" db="EMBL/GenBank/DDBJ databases">
        <title>Genomic Encyclopedia of Type Strains, Phase IV (KMG-IV): sequencing the most valuable type-strain genomes for metagenomic binning, comparative biology and taxonomic classification.</title>
        <authorList>
            <person name="Goeker M."/>
        </authorList>
    </citation>
    <scope>NUCLEOTIDE SEQUENCE [LARGE SCALE GENOMIC DNA]</scope>
    <source>
        <strain evidence="1 2">DSM 566</strain>
    </source>
</reference>
<dbReference type="AlphaFoldDB" id="A0A318H3J2"/>
<keyword evidence="2" id="KW-1185">Reference proteome</keyword>
<dbReference type="InterPro" id="IPR016024">
    <property type="entry name" value="ARM-type_fold"/>
</dbReference>
<comment type="caution">
    <text evidence="1">The sequence shown here is derived from an EMBL/GenBank/DDBJ whole genome shotgun (WGS) entry which is preliminary data.</text>
</comment>
<dbReference type="RefSeq" id="WP_110399587.1">
    <property type="nucleotide sequence ID" value="NZ_QJJS01000003.1"/>
</dbReference>
<dbReference type="InterPro" id="IPR004155">
    <property type="entry name" value="PBS_lyase_HEAT"/>
</dbReference>
<dbReference type="Pfam" id="PF13646">
    <property type="entry name" value="HEAT_2"/>
    <property type="match status" value="1"/>
</dbReference>
<proteinExistence type="predicted"/>
<name>A0A318H3J2_9BURK</name>
<dbReference type="SMART" id="SM00567">
    <property type="entry name" value="EZ_HEAT"/>
    <property type="match status" value="3"/>
</dbReference>
<evidence type="ECO:0000313" key="1">
    <source>
        <dbReference type="EMBL" id="PXW98010.1"/>
    </source>
</evidence>
<dbReference type="Gene3D" id="1.25.10.10">
    <property type="entry name" value="Leucine-rich Repeat Variant"/>
    <property type="match status" value="1"/>
</dbReference>
<accession>A0A318H3J2</accession>
<dbReference type="InterPro" id="IPR011989">
    <property type="entry name" value="ARM-like"/>
</dbReference>